<feature type="compositionally biased region" description="Basic residues" evidence="1">
    <location>
        <begin position="182"/>
        <end position="192"/>
    </location>
</feature>
<reference evidence="3" key="2">
    <citation type="submission" date="2013-04" db="UniProtKB">
        <authorList>
            <consortium name="EnsemblPlants"/>
        </authorList>
    </citation>
    <scope>IDENTIFICATION</scope>
</reference>
<reference evidence="3" key="1">
    <citation type="journal article" date="2013" name="Nat. Commun.">
        <title>Whole-genome sequencing of Oryza brachyantha reveals mechanisms underlying Oryza genome evolution.</title>
        <authorList>
            <person name="Chen J."/>
            <person name="Huang Q."/>
            <person name="Gao D."/>
            <person name="Wang J."/>
            <person name="Lang Y."/>
            <person name="Liu T."/>
            <person name="Li B."/>
            <person name="Bai Z."/>
            <person name="Luis Goicoechea J."/>
            <person name="Liang C."/>
            <person name="Chen C."/>
            <person name="Zhang W."/>
            <person name="Sun S."/>
            <person name="Liao Y."/>
            <person name="Zhang X."/>
            <person name="Yang L."/>
            <person name="Song C."/>
            <person name="Wang M."/>
            <person name="Shi J."/>
            <person name="Liu G."/>
            <person name="Liu J."/>
            <person name="Zhou H."/>
            <person name="Zhou W."/>
            <person name="Yu Q."/>
            <person name="An N."/>
            <person name="Chen Y."/>
            <person name="Cai Q."/>
            <person name="Wang B."/>
            <person name="Liu B."/>
            <person name="Min J."/>
            <person name="Huang Y."/>
            <person name="Wu H."/>
            <person name="Li Z."/>
            <person name="Zhang Y."/>
            <person name="Yin Y."/>
            <person name="Song W."/>
            <person name="Jiang J."/>
            <person name="Jackson S.A."/>
            <person name="Wing R.A."/>
            <person name="Wang J."/>
            <person name="Chen M."/>
        </authorList>
    </citation>
    <scope>NUCLEOTIDE SEQUENCE [LARGE SCALE GENOMIC DNA]</scope>
    <source>
        <strain evidence="3">cv. IRGC 101232</strain>
    </source>
</reference>
<feature type="region of interest" description="Disordered" evidence="1">
    <location>
        <begin position="160"/>
        <end position="195"/>
    </location>
</feature>
<keyword evidence="4" id="KW-1185">Reference proteome</keyword>
<feature type="transmembrane region" description="Helical" evidence="2">
    <location>
        <begin position="240"/>
        <end position="262"/>
    </location>
</feature>
<evidence type="ECO:0000256" key="1">
    <source>
        <dbReference type="SAM" id="MobiDB-lite"/>
    </source>
</evidence>
<evidence type="ECO:0000256" key="2">
    <source>
        <dbReference type="SAM" id="Phobius"/>
    </source>
</evidence>
<name>J3MII9_ORYBR</name>
<feature type="compositionally biased region" description="Polar residues" evidence="1">
    <location>
        <begin position="160"/>
        <end position="170"/>
    </location>
</feature>
<feature type="region of interest" description="Disordered" evidence="1">
    <location>
        <begin position="71"/>
        <end position="140"/>
    </location>
</feature>
<dbReference type="Proteomes" id="UP000006038">
    <property type="component" value="Chromosome 7"/>
</dbReference>
<evidence type="ECO:0000313" key="3">
    <source>
        <dbReference type="EnsemblPlants" id="OB07G12210.1"/>
    </source>
</evidence>
<keyword evidence="2" id="KW-0472">Membrane</keyword>
<dbReference type="EnsemblPlants" id="OB07G12210.1">
    <property type="protein sequence ID" value="OB07G12210.1"/>
    <property type="gene ID" value="OB07G12210"/>
</dbReference>
<accession>J3MII9</accession>
<evidence type="ECO:0000313" key="4">
    <source>
        <dbReference type="Proteomes" id="UP000006038"/>
    </source>
</evidence>
<sequence length="287" mass="30593">MALSVSLLCLSGRPTPFAANSVPCAKDGKIGVLGKPQRALVAVTNKDGKVGVLGRPQRALVAHPFTLLPPSPFVGARGRSTSSLPSDHQESPAEDDDNEQTAKTSSSLQDVGEQDKISKIGAGAGDVNKIGTGAGGEGARRVDGAADYKIKDVVAAVNSNKSASHTADNTSGDDRTTDGPGARRRRHRRRRPQPHDDMLLRRILSYSSSMSRKLDDLRSLPRDVAVDMKKTRSKIASLRWIIPLTTGISLFVGGSLTFILTIKFGIPFVVGKFIEESSKVLESIDAK</sequence>
<organism evidence="3">
    <name type="scientific">Oryza brachyantha</name>
    <name type="common">malo sina</name>
    <dbReference type="NCBI Taxonomy" id="4533"/>
    <lineage>
        <taxon>Eukaryota</taxon>
        <taxon>Viridiplantae</taxon>
        <taxon>Streptophyta</taxon>
        <taxon>Embryophyta</taxon>
        <taxon>Tracheophyta</taxon>
        <taxon>Spermatophyta</taxon>
        <taxon>Magnoliopsida</taxon>
        <taxon>Liliopsida</taxon>
        <taxon>Poales</taxon>
        <taxon>Poaceae</taxon>
        <taxon>BOP clade</taxon>
        <taxon>Oryzoideae</taxon>
        <taxon>Oryzeae</taxon>
        <taxon>Oryzinae</taxon>
        <taxon>Oryza</taxon>
    </lineage>
</organism>
<dbReference type="Gramene" id="OB07G12210.1">
    <property type="protein sequence ID" value="OB07G12210.1"/>
    <property type="gene ID" value="OB07G12210"/>
</dbReference>
<dbReference type="HOGENOM" id="CLU_971044_0_0_1"/>
<keyword evidence="2" id="KW-0812">Transmembrane</keyword>
<protein>
    <submittedName>
        <fullName evidence="3">Uncharacterized protein</fullName>
    </submittedName>
</protein>
<proteinExistence type="predicted"/>
<keyword evidence="2" id="KW-1133">Transmembrane helix</keyword>
<dbReference type="AlphaFoldDB" id="J3MII9"/>